<sequence length="560" mass="61658">MRPRHLTRLTLPRLLICAALLGSQAIAAAAGAATALPALAERDGRHALIVDGAPYLMLGAQVHNSSNYPEALKQVWPAVRDIGANTVSVPVAWEQVEPVEGRFDFSFVDTLLREARQNKVRVVLLWFGTWKNTSPQYTPGWVKTNNQRFPRMVDAQGQPTYCLSPFGDNTREADKRAFVALMSHLAKVDREQRTVLMVQVENEVGTYGHVRDFGAKAQAAFERDVPAAVLQRKKSPVAGAAQGSWRAVYGPYADEYFHAWAIASYIEDLARAGRAVHNLPMYVNNALRDPLAPMAPWNNNFASGGPTFDVIDIYKAAAPHIDLVGPDIYSPESAQVEGTLKEFQRPGNPLFVPEIGNAPAYARYLYAIIGRGSLGAVPFGIDYADYSNFPLGAKLTDARMVAPFAPIYKVFGGLQRQWAQWAFEGRTHGLAEGDDHAPQTLQMQGWKATVSFGEWQFGERSFFPPTTDRPAHADKPVGGVAVAQIGPDEFVLVGQYARVRIDTLEPSAPGKGVVMLSAEEGHYTPDGRWVRLRNWNGDQTDYGLNLTGKPVVLKVRMGRY</sequence>
<evidence type="ECO:0000256" key="1">
    <source>
        <dbReference type="ARBA" id="ARBA00022801"/>
    </source>
</evidence>
<feature type="domain" description="Glycoside hydrolase family 42 N-terminal" evidence="4">
    <location>
        <begin position="77"/>
        <end position="222"/>
    </location>
</feature>
<evidence type="ECO:0000313" key="7">
    <source>
        <dbReference type="Proteomes" id="UP001379945"/>
    </source>
</evidence>
<dbReference type="Proteomes" id="UP001379945">
    <property type="component" value="Unassembled WGS sequence"/>
</dbReference>
<evidence type="ECO:0000256" key="2">
    <source>
        <dbReference type="ARBA" id="ARBA00023295"/>
    </source>
</evidence>
<evidence type="ECO:0000256" key="3">
    <source>
        <dbReference type="SAM" id="SignalP"/>
    </source>
</evidence>
<proteinExistence type="predicted"/>
<comment type="caution">
    <text evidence="6">The sequence shown here is derived from an EMBL/GenBank/DDBJ whole genome shotgun (WGS) entry which is preliminary data.</text>
</comment>
<dbReference type="Gene3D" id="2.60.220.20">
    <property type="entry name" value="putative beta-Galactosidase from caulobacter crescentus"/>
    <property type="match status" value="1"/>
</dbReference>
<feature type="chain" id="PRO_5047181834" evidence="3">
    <location>
        <begin position="30"/>
        <end position="560"/>
    </location>
</feature>
<keyword evidence="1" id="KW-0378">Hydrolase</keyword>
<dbReference type="InterPro" id="IPR040719">
    <property type="entry name" value="DUF5597"/>
</dbReference>
<evidence type="ECO:0000259" key="4">
    <source>
        <dbReference type="Pfam" id="PF02449"/>
    </source>
</evidence>
<protein>
    <submittedName>
        <fullName evidence="6">DUF5597 domain-containing protein</fullName>
    </submittedName>
</protein>
<keyword evidence="7" id="KW-1185">Reference proteome</keyword>
<name>A0ABU9C056_9BURK</name>
<gene>
    <name evidence="6" type="ORF">AACH00_02610</name>
</gene>
<dbReference type="Gene3D" id="3.20.20.80">
    <property type="entry name" value="Glycosidases"/>
    <property type="match status" value="1"/>
</dbReference>
<keyword evidence="2" id="KW-0326">Glycosidase</keyword>
<reference evidence="6 7" key="1">
    <citation type="submission" date="2024-04" db="EMBL/GenBank/DDBJ databases">
        <title>Novel species of the genus Ideonella isolated from streams.</title>
        <authorList>
            <person name="Lu H."/>
        </authorList>
    </citation>
    <scope>NUCLEOTIDE SEQUENCE [LARGE SCALE GENOMIC DNA]</scope>
    <source>
        <strain evidence="6 7">LYT19W</strain>
    </source>
</reference>
<evidence type="ECO:0000259" key="5">
    <source>
        <dbReference type="Pfam" id="PF18120"/>
    </source>
</evidence>
<dbReference type="Pfam" id="PF02449">
    <property type="entry name" value="Glyco_hydro_42"/>
    <property type="match status" value="1"/>
</dbReference>
<feature type="signal peptide" evidence="3">
    <location>
        <begin position="1"/>
        <end position="29"/>
    </location>
</feature>
<keyword evidence="3" id="KW-0732">Signal</keyword>
<dbReference type="SUPFAM" id="SSF51445">
    <property type="entry name" value="(Trans)glycosidases"/>
    <property type="match status" value="1"/>
</dbReference>
<dbReference type="RefSeq" id="WP_341397379.1">
    <property type="nucleotide sequence ID" value="NZ_JBBUTI010000001.1"/>
</dbReference>
<accession>A0ABU9C056</accession>
<dbReference type="EMBL" id="JBBUTI010000001">
    <property type="protein sequence ID" value="MEK8045235.1"/>
    <property type="molecule type" value="Genomic_DNA"/>
</dbReference>
<organism evidence="6 7">
    <name type="scientific">Ideonella margarita</name>
    <dbReference type="NCBI Taxonomy" id="2984191"/>
    <lineage>
        <taxon>Bacteria</taxon>
        <taxon>Pseudomonadati</taxon>
        <taxon>Pseudomonadota</taxon>
        <taxon>Betaproteobacteria</taxon>
        <taxon>Burkholderiales</taxon>
        <taxon>Sphaerotilaceae</taxon>
        <taxon>Ideonella</taxon>
    </lineage>
</organism>
<dbReference type="InterPro" id="IPR017853">
    <property type="entry name" value="GH"/>
</dbReference>
<dbReference type="Pfam" id="PF18120">
    <property type="entry name" value="DUF5597"/>
    <property type="match status" value="1"/>
</dbReference>
<evidence type="ECO:0000313" key="6">
    <source>
        <dbReference type="EMBL" id="MEK8045235.1"/>
    </source>
</evidence>
<dbReference type="InterPro" id="IPR013529">
    <property type="entry name" value="Glyco_hydro_42_N"/>
</dbReference>
<feature type="domain" description="DUF5597" evidence="5">
    <location>
        <begin position="405"/>
        <end position="546"/>
    </location>
</feature>